<evidence type="ECO:0000256" key="5">
    <source>
        <dbReference type="PROSITE-ProRule" id="PRU00581"/>
    </source>
</evidence>
<evidence type="ECO:0000256" key="4">
    <source>
        <dbReference type="ARBA" id="ARBA00023136"/>
    </source>
</evidence>
<evidence type="ECO:0000256" key="1">
    <source>
        <dbReference type="ARBA" id="ARBA00004141"/>
    </source>
</evidence>
<name>A0A4D9DR99_9SAUR</name>
<feature type="transmembrane region" description="Helical" evidence="6">
    <location>
        <begin position="86"/>
        <end position="105"/>
    </location>
</feature>
<sequence length="150" mass="16031">MGEPGEPGGLRDLALDWQFLRSTKGALLGTELALCFLIFLLLTVSASAYMAPALLEALLTAGALSLRLTRCQERAPRIHWPCLDFLRSASAALVFLVVSPAAIAASREGPAVSAFTFGLILIAMFAYDAFSTYWAEIRPEPAQDGNGNLA</sequence>
<organism evidence="8 9">
    <name type="scientific">Platysternon megacephalum</name>
    <name type="common">big-headed turtle</name>
    <dbReference type="NCBI Taxonomy" id="55544"/>
    <lineage>
        <taxon>Eukaryota</taxon>
        <taxon>Metazoa</taxon>
        <taxon>Chordata</taxon>
        <taxon>Craniata</taxon>
        <taxon>Vertebrata</taxon>
        <taxon>Euteleostomi</taxon>
        <taxon>Archelosauria</taxon>
        <taxon>Testudinata</taxon>
        <taxon>Testudines</taxon>
        <taxon>Cryptodira</taxon>
        <taxon>Durocryptodira</taxon>
        <taxon>Testudinoidea</taxon>
        <taxon>Platysternidae</taxon>
        <taxon>Platysternon</taxon>
    </lineage>
</organism>
<dbReference type="PANTHER" id="PTHR22776">
    <property type="entry name" value="MARVEL-CONTAINING POTENTIAL LIPID RAFT-ASSOCIATED PROTEIN"/>
    <property type="match status" value="1"/>
</dbReference>
<dbReference type="GO" id="GO:0016020">
    <property type="term" value="C:membrane"/>
    <property type="evidence" value="ECO:0007669"/>
    <property type="project" value="UniProtKB-SubCell"/>
</dbReference>
<keyword evidence="4 5" id="KW-0472">Membrane</keyword>
<accession>A0A4D9DR99</accession>
<dbReference type="EMBL" id="QXTE01000508">
    <property type="protein sequence ID" value="TFJ97342.1"/>
    <property type="molecule type" value="Genomic_DNA"/>
</dbReference>
<keyword evidence="2 5" id="KW-0812">Transmembrane</keyword>
<proteinExistence type="predicted"/>
<evidence type="ECO:0000256" key="3">
    <source>
        <dbReference type="ARBA" id="ARBA00022989"/>
    </source>
</evidence>
<keyword evidence="9" id="KW-1185">Reference proteome</keyword>
<keyword evidence="3 6" id="KW-1133">Transmembrane helix</keyword>
<dbReference type="InterPro" id="IPR008253">
    <property type="entry name" value="Marvel"/>
</dbReference>
<dbReference type="AlphaFoldDB" id="A0A4D9DR99"/>
<feature type="transmembrane region" description="Helical" evidence="6">
    <location>
        <begin position="25"/>
        <end position="42"/>
    </location>
</feature>
<comment type="caution">
    <text evidence="8">The sequence shown here is derived from an EMBL/GenBank/DDBJ whole genome shotgun (WGS) entry which is preliminary data.</text>
</comment>
<dbReference type="STRING" id="55544.A0A4D9DR99"/>
<dbReference type="OrthoDB" id="10028364at2759"/>
<dbReference type="Proteomes" id="UP000297703">
    <property type="component" value="Unassembled WGS sequence"/>
</dbReference>
<reference evidence="8 9" key="1">
    <citation type="submission" date="2019-04" db="EMBL/GenBank/DDBJ databases">
        <title>Draft genome of the big-headed turtle Platysternon megacephalum.</title>
        <authorList>
            <person name="Gong S."/>
        </authorList>
    </citation>
    <scope>NUCLEOTIDE SEQUENCE [LARGE SCALE GENOMIC DNA]</scope>
    <source>
        <strain evidence="8">DO16091913</strain>
        <tissue evidence="8">Muscle</tissue>
    </source>
</reference>
<gene>
    <name evidence="8" type="ORF">DR999_PMT20852</name>
</gene>
<evidence type="ECO:0000259" key="7">
    <source>
        <dbReference type="PROSITE" id="PS51225"/>
    </source>
</evidence>
<dbReference type="InterPro" id="IPR050578">
    <property type="entry name" value="MARVEL-CKLF_proteins"/>
</dbReference>
<evidence type="ECO:0000256" key="6">
    <source>
        <dbReference type="SAM" id="Phobius"/>
    </source>
</evidence>
<comment type="subcellular location">
    <subcellularLocation>
        <location evidence="1">Membrane</location>
        <topology evidence="1">Multi-pass membrane protein</topology>
    </subcellularLocation>
</comment>
<protein>
    <submittedName>
        <fullName evidence="8">Cathepsin W-like</fullName>
    </submittedName>
</protein>
<reference evidence="8 9" key="2">
    <citation type="submission" date="2019-04" db="EMBL/GenBank/DDBJ databases">
        <title>The genome sequence of big-headed turtle.</title>
        <authorList>
            <person name="Gong S."/>
        </authorList>
    </citation>
    <scope>NUCLEOTIDE SEQUENCE [LARGE SCALE GENOMIC DNA]</scope>
    <source>
        <strain evidence="8">DO16091913</strain>
        <tissue evidence="8">Muscle</tissue>
    </source>
</reference>
<evidence type="ECO:0000313" key="9">
    <source>
        <dbReference type="Proteomes" id="UP000297703"/>
    </source>
</evidence>
<feature type="transmembrane region" description="Helical" evidence="6">
    <location>
        <begin position="111"/>
        <end position="130"/>
    </location>
</feature>
<feature type="domain" description="MARVEL" evidence="7">
    <location>
        <begin position="19"/>
        <end position="137"/>
    </location>
</feature>
<dbReference type="PROSITE" id="PS51225">
    <property type="entry name" value="MARVEL"/>
    <property type="match status" value="1"/>
</dbReference>
<evidence type="ECO:0000256" key="2">
    <source>
        <dbReference type="ARBA" id="ARBA00022692"/>
    </source>
</evidence>
<dbReference type="PANTHER" id="PTHR22776:SF26">
    <property type="entry name" value="CKLF-LIKE MARVEL TRANSMEMBRANE DOMAIN-CONTAINING PROTEIN 5"/>
    <property type="match status" value="1"/>
</dbReference>
<evidence type="ECO:0000313" key="8">
    <source>
        <dbReference type="EMBL" id="TFJ97342.1"/>
    </source>
</evidence>